<dbReference type="OrthoDB" id="284357at2759"/>
<evidence type="ECO:0000313" key="2">
    <source>
        <dbReference type="EMBL" id="JAT88835.1"/>
    </source>
</evidence>
<dbReference type="AlphaFoldDB" id="A0A1E1WEA7"/>
<protein>
    <submittedName>
        <fullName evidence="1">Uncharacterized protein</fullName>
    </submittedName>
</protein>
<dbReference type="EMBL" id="GDQN01002219">
    <property type="protein sequence ID" value="JAT88835.1"/>
    <property type="molecule type" value="Transcribed_RNA"/>
</dbReference>
<accession>A0A1E1WEA7</accession>
<gene>
    <name evidence="1" type="ORF">g.9615</name>
    <name evidence="2" type="ORF">g.9616</name>
</gene>
<proteinExistence type="predicted"/>
<name>A0A1E1WEA7_PECGO</name>
<evidence type="ECO:0000313" key="1">
    <source>
        <dbReference type="EMBL" id="JAT85285.1"/>
    </source>
</evidence>
<reference evidence="1" key="1">
    <citation type="submission" date="2015-09" db="EMBL/GenBank/DDBJ databases">
        <title>De novo assembly of Pectinophora gossypiella (Pink Bollworm) gut transcriptome.</title>
        <authorList>
            <person name="Tassone E.E."/>
        </authorList>
    </citation>
    <scope>NUCLEOTIDE SEQUENCE</scope>
</reference>
<dbReference type="EMBL" id="GDQN01005769">
    <property type="protein sequence ID" value="JAT85285.1"/>
    <property type="molecule type" value="Transcribed_RNA"/>
</dbReference>
<organism evidence="1">
    <name type="scientific">Pectinophora gossypiella</name>
    <name type="common">Cotton pink bollworm</name>
    <name type="synonym">Depressaria gossypiella</name>
    <dbReference type="NCBI Taxonomy" id="13191"/>
    <lineage>
        <taxon>Eukaryota</taxon>
        <taxon>Metazoa</taxon>
        <taxon>Ecdysozoa</taxon>
        <taxon>Arthropoda</taxon>
        <taxon>Hexapoda</taxon>
        <taxon>Insecta</taxon>
        <taxon>Pterygota</taxon>
        <taxon>Neoptera</taxon>
        <taxon>Endopterygota</taxon>
        <taxon>Lepidoptera</taxon>
        <taxon>Glossata</taxon>
        <taxon>Ditrysia</taxon>
        <taxon>Gelechioidea</taxon>
        <taxon>Gelechiidae</taxon>
        <taxon>Apatetrinae</taxon>
        <taxon>Pectinophora</taxon>
    </lineage>
</organism>
<sequence>MDTAVVRQFLDFFQDFLNLCQQESWPDNETNEQEIKNAFLIATHIEKCLDRLQKQDLISEFLSTLNSHQDSSKLFLKNCFADPPKYILKKIINSNTKINKMDVGIKVFLQLFSVEKLETCLTDLMLEAASKETLLRNLSTEISRENILKFKSQLLLSQLNSSEDSKDSLLGFLNGSNQDMIELLVVSLLNKDYKYNLAIQNILNILTQSLSSKDCKDKSLWKHIFKVNDDYLRKVCLEHGALFKLLTSGLLDCGKLLREQMSMKYFYIELTYSELVVIVQKICQDENLKYEFFDIIRENLGDVAFWENMIIS</sequence>